<evidence type="ECO:0000256" key="5">
    <source>
        <dbReference type="ARBA" id="ARBA00022821"/>
    </source>
</evidence>
<evidence type="ECO:0000256" key="4">
    <source>
        <dbReference type="ARBA" id="ARBA00022741"/>
    </source>
</evidence>
<dbReference type="Gene3D" id="3.80.10.10">
    <property type="entry name" value="Ribonuclease Inhibitor"/>
    <property type="match status" value="2"/>
</dbReference>
<dbReference type="Pfam" id="PF23598">
    <property type="entry name" value="LRR_14"/>
    <property type="match status" value="1"/>
</dbReference>
<dbReference type="InterPro" id="IPR055414">
    <property type="entry name" value="LRR_R13L4/SHOC2-like"/>
</dbReference>
<dbReference type="SUPFAM" id="SSF52058">
    <property type="entry name" value="L domain-like"/>
    <property type="match status" value="1"/>
</dbReference>
<dbReference type="InterPro" id="IPR002182">
    <property type="entry name" value="NB-ARC"/>
</dbReference>
<feature type="coiled-coil region" evidence="7">
    <location>
        <begin position="29"/>
        <end position="63"/>
    </location>
</feature>
<dbReference type="InterPro" id="IPR032675">
    <property type="entry name" value="LRR_dom_sf"/>
</dbReference>
<dbReference type="Gene3D" id="1.10.10.10">
    <property type="entry name" value="Winged helix-like DNA-binding domain superfamily/Winged helix DNA-binding domain"/>
    <property type="match status" value="1"/>
</dbReference>
<reference evidence="12 13" key="1">
    <citation type="submission" date="2014-04" db="EMBL/GenBank/DDBJ databases">
        <authorList>
            <consortium name="International Citrus Genome Consortium"/>
            <person name="Gmitter F."/>
            <person name="Chen C."/>
            <person name="Farmerie W."/>
            <person name="Harkins T."/>
            <person name="Desany B."/>
            <person name="Mohiuddin M."/>
            <person name="Kodira C."/>
            <person name="Borodovsky M."/>
            <person name="Lomsadze A."/>
            <person name="Burns P."/>
            <person name="Jenkins J."/>
            <person name="Prochnik S."/>
            <person name="Shu S."/>
            <person name="Chapman J."/>
            <person name="Pitluck S."/>
            <person name="Schmutz J."/>
            <person name="Rokhsar D."/>
        </authorList>
    </citation>
    <scope>NUCLEOTIDE SEQUENCE</scope>
</reference>
<dbReference type="EMBL" id="KK785670">
    <property type="protein sequence ID" value="KDO41251.1"/>
    <property type="molecule type" value="Genomic_DNA"/>
</dbReference>
<evidence type="ECO:0000256" key="2">
    <source>
        <dbReference type="ARBA" id="ARBA00022614"/>
    </source>
</evidence>
<evidence type="ECO:0000256" key="3">
    <source>
        <dbReference type="ARBA" id="ARBA00022737"/>
    </source>
</evidence>
<comment type="similarity">
    <text evidence="1">Belongs to the disease resistance NB-LRR family.</text>
</comment>
<proteinExistence type="inferred from homology"/>
<keyword evidence="4" id="KW-0547">Nucleotide-binding</keyword>
<dbReference type="InterPro" id="IPR036388">
    <property type="entry name" value="WH-like_DNA-bd_sf"/>
</dbReference>
<dbReference type="Pfam" id="PF00931">
    <property type="entry name" value="NB-ARC"/>
    <property type="match status" value="1"/>
</dbReference>
<evidence type="ECO:0000259" key="10">
    <source>
        <dbReference type="Pfam" id="PF23559"/>
    </source>
</evidence>
<dbReference type="SMR" id="A0A067DRN0"/>
<dbReference type="PANTHER" id="PTHR33463">
    <property type="entry name" value="NB-ARC DOMAIN-CONTAINING PROTEIN-RELATED"/>
    <property type="match status" value="1"/>
</dbReference>
<dbReference type="InterPro" id="IPR057135">
    <property type="entry name" value="At4g27190-like_LRR"/>
</dbReference>
<evidence type="ECO:0000313" key="13">
    <source>
        <dbReference type="Proteomes" id="UP000027120"/>
    </source>
</evidence>
<organism evidence="12 13">
    <name type="scientific">Citrus sinensis</name>
    <name type="common">Sweet orange</name>
    <name type="synonym">Citrus aurantium var. sinensis</name>
    <dbReference type="NCBI Taxonomy" id="2711"/>
    <lineage>
        <taxon>Eukaryota</taxon>
        <taxon>Viridiplantae</taxon>
        <taxon>Streptophyta</taxon>
        <taxon>Embryophyta</taxon>
        <taxon>Tracheophyta</taxon>
        <taxon>Spermatophyta</taxon>
        <taxon>Magnoliopsida</taxon>
        <taxon>eudicotyledons</taxon>
        <taxon>Gunneridae</taxon>
        <taxon>Pentapetalae</taxon>
        <taxon>rosids</taxon>
        <taxon>malvids</taxon>
        <taxon>Sapindales</taxon>
        <taxon>Rutaceae</taxon>
        <taxon>Aurantioideae</taxon>
        <taxon>Citrus</taxon>
    </lineage>
</organism>
<protein>
    <submittedName>
        <fullName evidence="12">Uncharacterized protein</fullName>
    </submittedName>
</protein>
<evidence type="ECO:0000259" key="9">
    <source>
        <dbReference type="Pfam" id="PF23247"/>
    </source>
</evidence>
<dbReference type="InterPro" id="IPR050905">
    <property type="entry name" value="Plant_NBS-LRR"/>
</dbReference>
<dbReference type="PANTHER" id="PTHR33463:SF220">
    <property type="entry name" value="NB-ARC DOMAIN-CONTAINING PROTEIN"/>
    <property type="match status" value="1"/>
</dbReference>
<dbReference type="FunFam" id="3.40.50.300:FF:001091">
    <property type="entry name" value="Probable disease resistance protein At1g61300"/>
    <property type="match status" value="1"/>
</dbReference>
<dbReference type="Pfam" id="PF23247">
    <property type="entry name" value="LRR_RPS2"/>
    <property type="match status" value="1"/>
</dbReference>
<evidence type="ECO:0000256" key="1">
    <source>
        <dbReference type="ARBA" id="ARBA00008894"/>
    </source>
</evidence>
<dbReference type="InterPro" id="IPR058922">
    <property type="entry name" value="WHD_DRP"/>
</dbReference>
<evidence type="ECO:0000259" key="11">
    <source>
        <dbReference type="Pfam" id="PF23598"/>
    </source>
</evidence>
<evidence type="ECO:0000259" key="8">
    <source>
        <dbReference type="Pfam" id="PF00931"/>
    </source>
</evidence>
<keyword evidence="2" id="KW-0433">Leucine-rich repeat</keyword>
<keyword evidence="3" id="KW-0677">Repeat</keyword>
<dbReference type="Pfam" id="PF23559">
    <property type="entry name" value="WHD_DRP"/>
    <property type="match status" value="1"/>
</dbReference>
<feature type="domain" description="Disease resistance R13L4/SHOC-2-like LRR" evidence="11">
    <location>
        <begin position="519"/>
        <end position="739"/>
    </location>
</feature>
<feature type="domain" description="Disease resistance protein At4g27190-like leucine-rich repeats" evidence="9">
    <location>
        <begin position="755"/>
        <end position="857"/>
    </location>
</feature>
<dbReference type="AlphaFoldDB" id="A0A067DRN0"/>
<gene>
    <name evidence="12" type="ORF">CISIN_1g002538mg</name>
</gene>
<name>A0A067DRN0_CITSI</name>
<evidence type="ECO:0000256" key="7">
    <source>
        <dbReference type="SAM" id="Coils"/>
    </source>
</evidence>
<dbReference type="PRINTS" id="PR00364">
    <property type="entry name" value="DISEASERSIST"/>
</dbReference>
<feature type="domain" description="NB-ARC" evidence="8">
    <location>
        <begin position="162"/>
        <end position="334"/>
    </location>
</feature>
<dbReference type="Gene3D" id="1.10.8.430">
    <property type="entry name" value="Helical domain of apoptotic protease-activating factors"/>
    <property type="match status" value="1"/>
</dbReference>
<keyword evidence="13" id="KW-1185">Reference proteome</keyword>
<dbReference type="Gene3D" id="3.40.50.300">
    <property type="entry name" value="P-loop containing nucleotide triphosphate hydrolases"/>
    <property type="match status" value="1"/>
</dbReference>
<keyword evidence="6" id="KW-0067">ATP-binding</keyword>
<evidence type="ECO:0000256" key="6">
    <source>
        <dbReference type="ARBA" id="ARBA00022840"/>
    </source>
</evidence>
<dbReference type="Proteomes" id="UP000027120">
    <property type="component" value="Unassembled WGS sequence"/>
</dbReference>
<accession>A0A067DRN0</accession>
<dbReference type="SUPFAM" id="SSF52540">
    <property type="entry name" value="P-loop containing nucleoside triphosphate hydrolases"/>
    <property type="match status" value="1"/>
</dbReference>
<dbReference type="GO" id="GO:0006952">
    <property type="term" value="P:defense response"/>
    <property type="evidence" value="ECO:0007669"/>
    <property type="project" value="UniProtKB-KW"/>
</dbReference>
<feature type="domain" description="Disease resistance protein winged helix" evidence="10">
    <location>
        <begin position="420"/>
        <end position="485"/>
    </location>
</feature>
<dbReference type="FunFam" id="1.10.10.10:FF:000322">
    <property type="entry name" value="Probable disease resistance protein At1g63360"/>
    <property type="match status" value="1"/>
</dbReference>
<sequence length="911" mass="103748">MGNVCSFSISCDAVLSRCLDCTIRKAAYASELEANLADLQTELQKLIEARNDVLRRVMVAEQRRVKRTDQVQGWLSRVEAVETTAGKLIGDGPQETEKLCLGGCCSKDFNSSYKFGKQVVKALRDVKTLEGERFFEVVAEIAPDQSSVADERPTEAIVKGLESTLEDVWRCLVEESAGIIGLYGMGGVGKTTLLTRINNKFLESPSDFDCVIWVVVSKDLQIEKNQEIIGKKIGLFDDSWKNKNLDERALEIFKILREKKFVLLLDDIWERVNLNKVGVPLPSPQSTTASKVVFTTRFINVCGSMEAHRNFKVECLTEKHAWELFQMKVGEETLKSHPHVFELAQVVAKECGGLPLALITIGRAMAYKKTREEWKYAIEVLRRSTFELAGLEKEVYPLLKFSYDCLPNDIIRSCFLYCCLYPEDWNTFKRNLIDCWIGEGFLEENDRFGAHNQGYYIVGTLVHACLLEEVEDDKVKMHDVIRDMALWIASEIEKEKENILVYAGTGLAVAPGVEGWEKVKRLLLMKNHIKHLPDIPTCPHLLTLFLSHNQLRWISEDFFQFMPSLKVLNLSFTKRHKFPSGISKLASLQLIDLSYTSIRGLPEELKALINLKCLNLDQTKFLVTIPRHLISSFSMLHVLRMFGSGSSVFHEASGDSILFDGGELLADELLGLKYLEVLDITLRSRHALQSVLSSHKLRSCTQAIFLQCFKDSKSIYAAALADLKHLKKLCISQCEELEELKIDCTGEVKRMCQPYIFRSLNKVQIYSCPVLKDLTFLVFAPNLKSIDVRSCSVMKEIVSAGKSADIAEMMGNMSPFAKLQNLQLVRLQNLKSIYWKLVPFPHLKEIIVHQCNWLKKLPLDSNSAKEHKIVIHGEECWWNKLQWENDATKNAFFSCFKPLDRTFMAERRFLT</sequence>
<dbReference type="InterPro" id="IPR042197">
    <property type="entry name" value="Apaf_helical"/>
</dbReference>
<evidence type="ECO:0000313" key="12">
    <source>
        <dbReference type="EMBL" id="KDO41251.1"/>
    </source>
</evidence>
<keyword evidence="7" id="KW-0175">Coiled coil</keyword>
<dbReference type="GO" id="GO:0005524">
    <property type="term" value="F:ATP binding"/>
    <property type="evidence" value="ECO:0007669"/>
    <property type="project" value="UniProtKB-KW"/>
</dbReference>
<dbReference type="GO" id="GO:0043531">
    <property type="term" value="F:ADP binding"/>
    <property type="evidence" value="ECO:0007669"/>
    <property type="project" value="InterPro"/>
</dbReference>
<keyword evidence="5" id="KW-0611">Plant defense</keyword>
<dbReference type="InterPro" id="IPR027417">
    <property type="entry name" value="P-loop_NTPase"/>
</dbReference>
<dbReference type="FunFam" id="1.10.8.430:FF:000003">
    <property type="entry name" value="Probable disease resistance protein At5g66910"/>
    <property type="match status" value="1"/>
</dbReference>